<comment type="caution">
    <text evidence="7">The sequence shown here is derived from an EMBL/GenBank/DDBJ whole genome shotgun (WGS) entry which is preliminary data.</text>
</comment>
<keyword evidence="3" id="KW-1015">Disulfide bond</keyword>
<name>A0ABQ4VJL3_9PAST</name>
<dbReference type="PROSITE" id="PS51352">
    <property type="entry name" value="THIOREDOXIN_2"/>
    <property type="match status" value="1"/>
</dbReference>
<accession>A0ABQ4VJL3</accession>
<sequence length="125" mass="14680">MKKLFVFLATLFMSIQVLAVDFKPFEQASFDAALQTNKPVLVDVYADWCPTCKRQLSILEPMLQEEQFKDYSVFKVDYDQQKEVLKRFNVTRQSTLILFNEGKELRRGIAETNESRLRQFITVSE</sequence>
<gene>
    <name evidence="7" type="ORF">PA42_19430</name>
</gene>
<dbReference type="Gene3D" id="3.40.30.10">
    <property type="entry name" value="Glutaredoxin"/>
    <property type="match status" value="1"/>
</dbReference>
<dbReference type="Pfam" id="PF00085">
    <property type="entry name" value="Thioredoxin"/>
    <property type="match status" value="1"/>
</dbReference>
<dbReference type="GeneID" id="69687336"/>
<evidence type="ECO:0000313" key="8">
    <source>
        <dbReference type="Proteomes" id="UP001052140"/>
    </source>
</evidence>
<keyword evidence="2" id="KW-0249">Electron transport</keyword>
<evidence type="ECO:0000256" key="5">
    <source>
        <dbReference type="SAM" id="SignalP"/>
    </source>
</evidence>
<evidence type="ECO:0000256" key="4">
    <source>
        <dbReference type="ARBA" id="ARBA00023284"/>
    </source>
</evidence>
<dbReference type="InterPro" id="IPR017937">
    <property type="entry name" value="Thioredoxin_CS"/>
</dbReference>
<evidence type="ECO:0000256" key="1">
    <source>
        <dbReference type="ARBA" id="ARBA00022448"/>
    </source>
</evidence>
<dbReference type="PANTHER" id="PTHR45663">
    <property type="entry name" value="GEO12009P1"/>
    <property type="match status" value="1"/>
</dbReference>
<dbReference type="CDD" id="cd02947">
    <property type="entry name" value="TRX_family"/>
    <property type="match status" value="1"/>
</dbReference>
<keyword evidence="4" id="KW-0676">Redox-active center</keyword>
<keyword evidence="8" id="KW-1185">Reference proteome</keyword>
<proteinExistence type="predicted"/>
<evidence type="ECO:0000259" key="6">
    <source>
        <dbReference type="PROSITE" id="PS51352"/>
    </source>
</evidence>
<dbReference type="Proteomes" id="UP001052140">
    <property type="component" value="Unassembled WGS sequence"/>
</dbReference>
<dbReference type="InterPro" id="IPR036249">
    <property type="entry name" value="Thioredoxin-like_sf"/>
</dbReference>
<reference evidence="7" key="1">
    <citation type="submission" date="2024-05" db="EMBL/GenBank/DDBJ databases">
        <title>Determining zoonotic pasteurella genome.</title>
        <authorList>
            <person name="Maeda T."/>
            <person name="Takahashi T."/>
            <person name="Yoshida H."/>
        </authorList>
    </citation>
    <scope>NUCLEOTIDE SEQUENCE</scope>
    <source>
        <strain evidence="7">PA42</strain>
    </source>
</reference>
<dbReference type="SUPFAM" id="SSF52833">
    <property type="entry name" value="Thioredoxin-like"/>
    <property type="match status" value="1"/>
</dbReference>
<keyword evidence="1" id="KW-0813">Transport</keyword>
<dbReference type="PANTHER" id="PTHR45663:SF11">
    <property type="entry name" value="GEO12009P1"/>
    <property type="match status" value="1"/>
</dbReference>
<evidence type="ECO:0000256" key="2">
    <source>
        <dbReference type="ARBA" id="ARBA00022982"/>
    </source>
</evidence>
<dbReference type="RefSeq" id="WP_226691023.1">
    <property type="nucleotide sequence ID" value="NZ_BPUX01000028.1"/>
</dbReference>
<feature type="domain" description="Thioredoxin" evidence="6">
    <location>
        <begin position="6"/>
        <end position="125"/>
    </location>
</feature>
<dbReference type="PROSITE" id="PS00194">
    <property type="entry name" value="THIOREDOXIN_1"/>
    <property type="match status" value="1"/>
</dbReference>
<feature type="signal peptide" evidence="5">
    <location>
        <begin position="1"/>
        <end position="19"/>
    </location>
</feature>
<evidence type="ECO:0000313" key="7">
    <source>
        <dbReference type="EMBL" id="GJH43769.1"/>
    </source>
</evidence>
<organism evidence="7 8">
    <name type="scientific">Pasteurella canis</name>
    <dbReference type="NCBI Taxonomy" id="753"/>
    <lineage>
        <taxon>Bacteria</taxon>
        <taxon>Pseudomonadati</taxon>
        <taxon>Pseudomonadota</taxon>
        <taxon>Gammaproteobacteria</taxon>
        <taxon>Pasteurellales</taxon>
        <taxon>Pasteurellaceae</taxon>
        <taxon>Pasteurella</taxon>
    </lineage>
</organism>
<protein>
    <recommendedName>
        <fullName evidence="6">Thioredoxin domain-containing protein</fullName>
    </recommendedName>
</protein>
<dbReference type="EMBL" id="BPUX01000028">
    <property type="protein sequence ID" value="GJH43769.1"/>
    <property type="molecule type" value="Genomic_DNA"/>
</dbReference>
<feature type="chain" id="PRO_5047519874" description="Thioredoxin domain-containing protein" evidence="5">
    <location>
        <begin position="20"/>
        <end position="125"/>
    </location>
</feature>
<evidence type="ECO:0000256" key="3">
    <source>
        <dbReference type="ARBA" id="ARBA00023157"/>
    </source>
</evidence>
<dbReference type="InterPro" id="IPR013766">
    <property type="entry name" value="Thioredoxin_domain"/>
</dbReference>
<keyword evidence="5" id="KW-0732">Signal</keyword>